<keyword evidence="6 7" id="KW-0472">Membrane</keyword>
<dbReference type="EMBL" id="JBHSMP010000011">
    <property type="protein sequence ID" value="MFC5428954.1"/>
    <property type="molecule type" value="Genomic_DNA"/>
</dbReference>
<evidence type="ECO:0000256" key="3">
    <source>
        <dbReference type="ARBA" id="ARBA00022475"/>
    </source>
</evidence>
<dbReference type="Proteomes" id="UP001596103">
    <property type="component" value="Unassembled WGS sequence"/>
</dbReference>
<feature type="transmembrane region" description="Helical" evidence="7">
    <location>
        <begin position="74"/>
        <end position="92"/>
    </location>
</feature>
<dbReference type="Pfam" id="PF07681">
    <property type="entry name" value="DoxX"/>
    <property type="match status" value="1"/>
</dbReference>
<keyword evidence="4 7" id="KW-0812">Transmembrane</keyword>
<evidence type="ECO:0000256" key="4">
    <source>
        <dbReference type="ARBA" id="ARBA00022692"/>
    </source>
</evidence>
<feature type="transmembrane region" description="Helical" evidence="7">
    <location>
        <begin position="46"/>
        <end position="67"/>
    </location>
</feature>
<name>A0ABW0J7G5_9BURK</name>
<feature type="transmembrane region" description="Helical" evidence="7">
    <location>
        <begin position="112"/>
        <end position="131"/>
    </location>
</feature>
<protein>
    <submittedName>
        <fullName evidence="8">DoxX family protein</fullName>
    </submittedName>
</protein>
<keyword evidence="3" id="KW-1003">Cell membrane</keyword>
<gene>
    <name evidence="8" type="ORF">ACFPTO_09105</name>
</gene>
<dbReference type="PANTHER" id="PTHR33452">
    <property type="entry name" value="OXIDOREDUCTASE CATD-RELATED"/>
    <property type="match status" value="1"/>
</dbReference>
<sequence>MTRTAESLVIFIARIALAVLFLWGGAMKLLGYAGFMGYLHTKGVPYATIAAPVAVAVELLGGIALVIGVRTRAVGFLLAVYTIATAVFGHDFWNITDAAQQQDAVVHFWKNIAIAGGFLLLMVTGAGRASIDAMRETHSGRRG</sequence>
<proteinExistence type="inferred from homology"/>
<evidence type="ECO:0000256" key="2">
    <source>
        <dbReference type="ARBA" id="ARBA00006679"/>
    </source>
</evidence>
<evidence type="ECO:0000313" key="9">
    <source>
        <dbReference type="Proteomes" id="UP001596103"/>
    </source>
</evidence>
<dbReference type="RefSeq" id="WP_377710961.1">
    <property type="nucleotide sequence ID" value="NZ_JBHSMP010000011.1"/>
</dbReference>
<comment type="caution">
    <text evidence="8">The sequence shown here is derived from an EMBL/GenBank/DDBJ whole genome shotgun (WGS) entry which is preliminary data.</text>
</comment>
<evidence type="ECO:0000256" key="6">
    <source>
        <dbReference type="ARBA" id="ARBA00023136"/>
    </source>
</evidence>
<evidence type="ECO:0000256" key="5">
    <source>
        <dbReference type="ARBA" id="ARBA00022989"/>
    </source>
</evidence>
<keyword evidence="9" id="KW-1185">Reference proteome</keyword>
<comment type="similarity">
    <text evidence="2">Belongs to the DoxX family.</text>
</comment>
<organism evidence="8 9">
    <name type="scientific">Paraburkholderia denitrificans</name>
    <dbReference type="NCBI Taxonomy" id="694025"/>
    <lineage>
        <taxon>Bacteria</taxon>
        <taxon>Pseudomonadati</taxon>
        <taxon>Pseudomonadota</taxon>
        <taxon>Betaproteobacteria</taxon>
        <taxon>Burkholderiales</taxon>
        <taxon>Burkholderiaceae</taxon>
        <taxon>Paraburkholderia</taxon>
    </lineage>
</organism>
<keyword evidence="5 7" id="KW-1133">Transmembrane helix</keyword>
<reference evidence="9" key="1">
    <citation type="journal article" date="2019" name="Int. J. Syst. Evol. Microbiol.">
        <title>The Global Catalogue of Microorganisms (GCM) 10K type strain sequencing project: providing services to taxonomists for standard genome sequencing and annotation.</title>
        <authorList>
            <consortium name="The Broad Institute Genomics Platform"/>
            <consortium name="The Broad Institute Genome Sequencing Center for Infectious Disease"/>
            <person name="Wu L."/>
            <person name="Ma J."/>
        </authorList>
    </citation>
    <scope>NUCLEOTIDE SEQUENCE [LARGE SCALE GENOMIC DNA]</scope>
    <source>
        <strain evidence="9">CCUG 56042</strain>
    </source>
</reference>
<dbReference type="InterPro" id="IPR051907">
    <property type="entry name" value="DoxX-like_oxidoreductase"/>
</dbReference>
<evidence type="ECO:0000256" key="7">
    <source>
        <dbReference type="SAM" id="Phobius"/>
    </source>
</evidence>
<dbReference type="InterPro" id="IPR032808">
    <property type="entry name" value="DoxX"/>
</dbReference>
<comment type="subcellular location">
    <subcellularLocation>
        <location evidence="1">Cell membrane</location>
        <topology evidence="1">Multi-pass membrane protein</topology>
    </subcellularLocation>
</comment>
<evidence type="ECO:0000256" key="1">
    <source>
        <dbReference type="ARBA" id="ARBA00004651"/>
    </source>
</evidence>
<accession>A0ABW0J7G5</accession>
<feature type="transmembrane region" description="Helical" evidence="7">
    <location>
        <begin position="7"/>
        <end position="26"/>
    </location>
</feature>
<evidence type="ECO:0000313" key="8">
    <source>
        <dbReference type="EMBL" id="MFC5428954.1"/>
    </source>
</evidence>
<dbReference type="PANTHER" id="PTHR33452:SF1">
    <property type="entry name" value="INNER MEMBRANE PROTEIN YPHA-RELATED"/>
    <property type="match status" value="1"/>
</dbReference>